<feature type="compositionally biased region" description="Pro residues" evidence="9">
    <location>
        <begin position="732"/>
        <end position="753"/>
    </location>
</feature>
<comment type="catalytic activity">
    <reaction evidence="7">
        <text>Preferential cleavage: (Ac)2-L-Lys-D-Ala-|-D-Ala. Also transpeptidation of peptidyl-alanyl moieties that are N-acyl substituents of D-alanine.</text>
        <dbReference type="EC" id="3.4.16.4"/>
    </reaction>
</comment>
<evidence type="ECO:0000256" key="7">
    <source>
        <dbReference type="ARBA" id="ARBA00034000"/>
    </source>
</evidence>
<evidence type="ECO:0000256" key="6">
    <source>
        <dbReference type="ARBA" id="ARBA00023268"/>
    </source>
</evidence>
<dbReference type="Pfam" id="PF00905">
    <property type="entry name" value="Transpeptidase"/>
    <property type="match status" value="1"/>
</dbReference>
<feature type="chain" id="PRO_5046045354" evidence="10">
    <location>
        <begin position="21"/>
        <end position="766"/>
    </location>
</feature>
<evidence type="ECO:0000256" key="10">
    <source>
        <dbReference type="SAM" id="SignalP"/>
    </source>
</evidence>
<dbReference type="PANTHER" id="PTHR32282">
    <property type="entry name" value="BINDING PROTEIN TRANSPEPTIDASE, PUTATIVE-RELATED"/>
    <property type="match status" value="1"/>
</dbReference>
<comment type="catalytic activity">
    <reaction evidence="8">
        <text>[GlcNAc-(1-&gt;4)-Mur2Ac(oyl-L-Ala-gamma-D-Glu-L-Lys-D-Ala-D-Ala)](n)-di-trans,octa-cis-undecaprenyl diphosphate + beta-D-GlcNAc-(1-&gt;4)-Mur2Ac(oyl-L-Ala-gamma-D-Glu-L-Lys-D-Ala-D-Ala)-di-trans,octa-cis-undecaprenyl diphosphate = [GlcNAc-(1-&gt;4)-Mur2Ac(oyl-L-Ala-gamma-D-Glu-L-Lys-D-Ala-D-Ala)](n+1)-di-trans,octa-cis-undecaprenyl diphosphate + di-trans,octa-cis-undecaprenyl diphosphate + H(+)</text>
        <dbReference type="Rhea" id="RHEA:23708"/>
        <dbReference type="Rhea" id="RHEA-COMP:9602"/>
        <dbReference type="Rhea" id="RHEA-COMP:9603"/>
        <dbReference type="ChEBI" id="CHEBI:15378"/>
        <dbReference type="ChEBI" id="CHEBI:58405"/>
        <dbReference type="ChEBI" id="CHEBI:60033"/>
        <dbReference type="ChEBI" id="CHEBI:78435"/>
        <dbReference type="EC" id="2.4.99.28"/>
    </reaction>
</comment>
<keyword evidence="10" id="KW-0732">Signal</keyword>
<keyword evidence="4 13" id="KW-0808">Transferase</keyword>
<dbReference type="InterPro" id="IPR036950">
    <property type="entry name" value="PBP_transglycosylase"/>
</dbReference>
<evidence type="ECO:0000256" key="1">
    <source>
        <dbReference type="ARBA" id="ARBA00022645"/>
    </source>
</evidence>
<keyword evidence="6" id="KW-0511">Multifunctional enzyme</keyword>
<evidence type="ECO:0000313" key="14">
    <source>
        <dbReference type="Proteomes" id="UP001595900"/>
    </source>
</evidence>
<dbReference type="InterPro" id="IPR050396">
    <property type="entry name" value="Glycosyltr_51/Transpeptidase"/>
</dbReference>
<dbReference type="InterPro" id="IPR023346">
    <property type="entry name" value="Lysozyme-like_dom_sf"/>
</dbReference>
<feature type="domain" description="Penicillin-binding protein transpeptidase" evidence="11">
    <location>
        <begin position="382"/>
        <end position="634"/>
    </location>
</feature>
<keyword evidence="5" id="KW-0378">Hydrolase</keyword>
<proteinExistence type="predicted"/>
<dbReference type="InterPro" id="IPR001264">
    <property type="entry name" value="Glyco_trans_51"/>
</dbReference>
<dbReference type="SUPFAM" id="SSF56601">
    <property type="entry name" value="beta-lactamase/transpeptidase-like"/>
    <property type="match status" value="1"/>
</dbReference>
<dbReference type="Gene3D" id="1.10.3810.10">
    <property type="entry name" value="Biosynthetic peptidoglycan transglycosylase-like"/>
    <property type="match status" value="1"/>
</dbReference>
<keyword evidence="14" id="KW-1185">Reference proteome</keyword>
<evidence type="ECO:0000256" key="9">
    <source>
        <dbReference type="SAM" id="MobiDB-lite"/>
    </source>
</evidence>
<evidence type="ECO:0000259" key="12">
    <source>
        <dbReference type="Pfam" id="PF00912"/>
    </source>
</evidence>
<organism evidence="13 14">
    <name type="scientific">Gryllotalpicola reticulitermitis</name>
    <dbReference type="NCBI Taxonomy" id="1184153"/>
    <lineage>
        <taxon>Bacteria</taxon>
        <taxon>Bacillati</taxon>
        <taxon>Actinomycetota</taxon>
        <taxon>Actinomycetes</taxon>
        <taxon>Micrococcales</taxon>
        <taxon>Microbacteriaceae</taxon>
        <taxon>Gryllotalpicola</taxon>
    </lineage>
</organism>
<dbReference type="InterPro" id="IPR012338">
    <property type="entry name" value="Beta-lactam/transpept-like"/>
</dbReference>
<dbReference type="RefSeq" id="WP_390226884.1">
    <property type="nucleotide sequence ID" value="NZ_JBHSCN010000002.1"/>
</dbReference>
<feature type="signal peptide" evidence="10">
    <location>
        <begin position="1"/>
        <end position="20"/>
    </location>
</feature>
<dbReference type="EMBL" id="JBHSCN010000002">
    <property type="protein sequence ID" value="MFC4242099.1"/>
    <property type="molecule type" value="Genomic_DNA"/>
</dbReference>
<evidence type="ECO:0000313" key="13">
    <source>
        <dbReference type="EMBL" id="MFC4242099.1"/>
    </source>
</evidence>
<evidence type="ECO:0000259" key="11">
    <source>
        <dbReference type="Pfam" id="PF00905"/>
    </source>
</evidence>
<dbReference type="Pfam" id="PF00912">
    <property type="entry name" value="Transgly"/>
    <property type="match status" value="1"/>
</dbReference>
<dbReference type="Gene3D" id="3.40.710.10">
    <property type="entry name" value="DD-peptidase/beta-lactamase superfamily"/>
    <property type="match status" value="1"/>
</dbReference>
<feature type="region of interest" description="Disordered" evidence="9">
    <location>
        <begin position="702"/>
        <end position="766"/>
    </location>
</feature>
<protein>
    <submittedName>
        <fullName evidence="13">Transglycosylase domain-containing protein</fullName>
        <ecNumber evidence="13">2.4.-.-</ecNumber>
    </submittedName>
</protein>
<sequence>MRFLSRFGALIGFIAAAAVAGILATATIAPLAVVASDTVNGTVSTYFALPDYLKIGTPQQMSTMYAQDGHGNNVAIASFYSEDRVDVASDKIAQDVKDAAIDTEDPRFYSEGGVDPIGTVRAMLATAVGHGGNVQGGSTITQQYVKNILVQQCENLSTTAKIDACYKQVAGDTPKRKVQEIRYASAVDRTYSKTEVLTGYLNIVGLGGTVYGVQAGARYYFDTDAAHLTIPQAATLVAILNNPSNLRIDQPNDTANGAKNHYAMTLDRRNYVLGKMKTHHSISETQYEQAIKTPITPHITPQVSGCSTASHDAAYYCSYVQDELLQDPAFGKTAAERATKLATGGLRIYTPLRLDLQTAAQSALSSYVPASTAGADIGGSDVTVQPGTGHIETMVQNTRYSNTAGAGQTSVNYNADENYGGGIGFQTGSTFKAFSLVEWLRTGHTLNQYVSTTEHSFNFSEFHNSCENIGDKVWNVGNSVGDFPPPEMTVQAATAQSINTAFAQMGKQLDLCAIAGDAKAMGIHVGQTGGTFSEFPSMILGVNDIAPLTMATAYAGFADSGKVCTPVAITEITDVSGHNIPFTGSTCHQAIAANLANTVEYALRSVLQPGGTGATANPNDGVPMFAKTGTTDSDVENWLVGGTTNYTTAIWEGNEKGQVGLLNFPLLQGTTGYTAKFSIAHALFSALNPALGGAALPGPDQTMVGKVQAPAPTHPAPRKTTIKTTTTHPAGPTAPAPAPAPAQPKQPPAPKPPTKQGGGNGGGGHH</sequence>
<reference evidence="14" key="1">
    <citation type="journal article" date="2019" name="Int. J. Syst. Evol. Microbiol.">
        <title>The Global Catalogue of Microorganisms (GCM) 10K type strain sequencing project: providing services to taxonomists for standard genome sequencing and annotation.</title>
        <authorList>
            <consortium name="The Broad Institute Genomics Platform"/>
            <consortium name="The Broad Institute Genome Sequencing Center for Infectious Disease"/>
            <person name="Wu L."/>
            <person name="Ma J."/>
        </authorList>
    </citation>
    <scope>NUCLEOTIDE SEQUENCE [LARGE SCALE GENOMIC DNA]</scope>
    <source>
        <strain evidence="14">CGMCC 1.10363</strain>
    </source>
</reference>
<keyword evidence="1" id="KW-0121">Carboxypeptidase</keyword>
<dbReference type="PANTHER" id="PTHR32282:SF33">
    <property type="entry name" value="PEPTIDOGLYCAN GLYCOSYLTRANSFERASE"/>
    <property type="match status" value="1"/>
</dbReference>
<keyword evidence="3 13" id="KW-0328">Glycosyltransferase</keyword>
<feature type="compositionally biased region" description="Low complexity" evidence="9">
    <location>
        <begin position="722"/>
        <end position="731"/>
    </location>
</feature>
<dbReference type="EC" id="2.4.-.-" evidence="13"/>
<dbReference type="SUPFAM" id="SSF53955">
    <property type="entry name" value="Lysozyme-like"/>
    <property type="match status" value="1"/>
</dbReference>
<accession>A0ABV8Q3Z6</accession>
<evidence type="ECO:0000256" key="3">
    <source>
        <dbReference type="ARBA" id="ARBA00022676"/>
    </source>
</evidence>
<evidence type="ECO:0000256" key="8">
    <source>
        <dbReference type="ARBA" id="ARBA00049902"/>
    </source>
</evidence>
<evidence type="ECO:0000256" key="5">
    <source>
        <dbReference type="ARBA" id="ARBA00022801"/>
    </source>
</evidence>
<keyword evidence="2" id="KW-0645">Protease</keyword>
<feature type="compositionally biased region" description="Gly residues" evidence="9">
    <location>
        <begin position="756"/>
        <end position="766"/>
    </location>
</feature>
<feature type="domain" description="Glycosyl transferase family 51" evidence="12">
    <location>
        <begin position="76"/>
        <end position="276"/>
    </location>
</feature>
<dbReference type="Proteomes" id="UP001595900">
    <property type="component" value="Unassembled WGS sequence"/>
</dbReference>
<evidence type="ECO:0000256" key="4">
    <source>
        <dbReference type="ARBA" id="ARBA00022679"/>
    </source>
</evidence>
<dbReference type="GO" id="GO:0016757">
    <property type="term" value="F:glycosyltransferase activity"/>
    <property type="evidence" value="ECO:0007669"/>
    <property type="project" value="UniProtKB-KW"/>
</dbReference>
<name>A0ABV8Q3Z6_9MICO</name>
<evidence type="ECO:0000256" key="2">
    <source>
        <dbReference type="ARBA" id="ARBA00022670"/>
    </source>
</evidence>
<gene>
    <name evidence="13" type="ORF">ACFOYW_01835</name>
</gene>
<dbReference type="InterPro" id="IPR001460">
    <property type="entry name" value="PCN-bd_Tpept"/>
</dbReference>
<comment type="caution">
    <text evidence="13">The sequence shown here is derived from an EMBL/GenBank/DDBJ whole genome shotgun (WGS) entry which is preliminary data.</text>
</comment>